<gene>
    <name evidence="5" type="ORF">DVH21_11970</name>
</gene>
<name>A0A6N3K0J3_9ACTN</name>
<proteinExistence type="predicted"/>
<dbReference type="RefSeq" id="WP_114919441.1">
    <property type="nucleotide sequence ID" value="NZ_CP031263.1"/>
</dbReference>
<feature type="chain" id="PRO_5038887613" evidence="3">
    <location>
        <begin position="25"/>
        <end position="336"/>
    </location>
</feature>
<reference evidence="5 6" key="1">
    <citation type="submission" date="2018-07" db="EMBL/GenBank/DDBJ databases">
        <authorList>
            <person name="Ye Y."/>
        </authorList>
    </citation>
    <scope>NUCLEOTIDE SEQUENCE [LARGE SCALE GENOMIC DNA]</scope>
    <source>
        <strain evidence="6">H14(2018)</strain>
    </source>
</reference>
<dbReference type="Proteomes" id="UP000253958">
    <property type="component" value="Chromosome"/>
</dbReference>
<protein>
    <submittedName>
        <fullName evidence="5">DUF4349 domain-containing protein</fullName>
    </submittedName>
</protein>
<evidence type="ECO:0000256" key="3">
    <source>
        <dbReference type="SAM" id="SignalP"/>
    </source>
</evidence>
<feature type="compositionally biased region" description="Low complexity" evidence="1">
    <location>
        <begin position="32"/>
        <end position="53"/>
    </location>
</feature>
<keyword evidence="3" id="KW-0732">Signal</keyword>
<dbReference type="EMBL" id="CP031263">
    <property type="protein sequence ID" value="AXH90589.1"/>
    <property type="molecule type" value="Genomic_DNA"/>
</dbReference>
<dbReference type="InterPro" id="IPR025645">
    <property type="entry name" value="DUF4349"/>
</dbReference>
<evidence type="ECO:0000313" key="6">
    <source>
        <dbReference type="Proteomes" id="UP000253958"/>
    </source>
</evidence>
<feature type="region of interest" description="Disordered" evidence="1">
    <location>
        <begin position="302"/>
        <end position="336"/>
    </location>
</feature>
<organism evidence="5 6">
    <name type="scientific">Micromonospora aurantiaca</name>
    <name type="common">nom. illeg.</name>
    <dbReference type="NCBI Taxonomy" id="47850"/>
    <lineage>
        <taxon>Bacteria</taxon>
        <taxon>Bacillati</taxon>
        <taxon>Actinomycetota</taxon>
        <taxon>Actinomycetes</taxon>
        <taxon>Micromonosporales</taxon>
        <taxon>Micromonosporaceae</taxon>
        <taxon>Micromonospora</taxon>
    </lineage>
</organism>
<keyword evidence="2" id="KW-1133">Transmembrane helix</keyword>
<evidence type="ECO:0000256" key="2">
    <source>
        <dbReference type="SAM" id="Phobius"/>
    </source>
</evidence>
<keyword evidence="2" id="KW-0812">Transmembrane</keyword>
<feature type="transmembrane region" description="Helical" evidence="2">
    <location>
        <begin position="269"/>
        <end position="294"/>
    </location>
</feature>
<dbReference type="PROSITE" id="PS51257">
    <property type="entry name" value="PROKAR_LIPOPROTEIN"/>
    <property type="match status" value="1"/>
</dbReference>
<evidence type="ECO:0000259" key="4">
    <source>
        <dbReference type="Pfam" id="PF14257"/>
    </source>
</evidence>
<accession>A0A6N3K0J3</accession>
<keyword evidence="2" id="KW-0472">Membrane</keyword>
<feature type="signal peptide" evidence="3">
    <location>
        <begin position="1"/>
        <end position="24"/>
    </location>
</feature>
<dbReference type="AlphaFoldDB" id="A0A6N3K0J3"/>
<evidence type="ECO:0000313" key="5">
    <source>
        <dbReference type="EMBL" id="AXH90589.1"/>
    </source>
</evidence>
<evidence type="ECO:0000256" key="1">
    <source>
        <dbReference type="SAM" id="MobiDB-lite"/>
    </source>
</evidence>
<feature type="compositionally biased region" description="Pro residues" evidence="1">
    <location>
        <begin position="303"/>
        <end position="330"/>
    </location>
</feature>
<feature type="domain" description="DUF4349" evidence="4">
    <location>
        <begin position="84"/>
        <end position="291"/>
    </location>
</feature>
<dbReference type="Pfam" id="PF14257">
    <property type="entry name" value="DUF4349"/>
    <property type="match status" value="1"/>
</dbReference>
<reference evidence="5 6" key="2">
    <citation type="submission" date="2018-08" db="EMBL/GenBank/DDBJ databases">
        <title>Streptomyces kandeliansis sp. nov., an endophytic bacterium isolated from mangrove plant.</title>
        <authorList>
            <person name="Wang R."/>
        </authorList>
    </citation>
    <scope>NUCLEOTIDE SEQUENCE [LARGE SCALE GENOMIC DNA]</scope>
    <source>
        <strain evidence="6">H14(2018)</strain>
    </source>
</reference>
<sequence length="336" mass="34281">MGGRRLRGVALVAVGLIAALGVGACGAGGDSGSDSAAPAADGGAGREQAAEGGADSGGADSGGADRDQAAPGGTGGADLRVDQRSIIYTGTMQVRVDDVEAAAREATTAVTAAGGFVGADRRSSRAAEARAALTLRVPADRFAAVIDRLAGLGRQERREIRTEDVTEQVVDLDARIATQRARVESSRKLLARATSVDELVRLENEVGTRQADLAALEARKRRLADLTSLSTITVTFLGQDASTAEEEADLGFLAGLGGGWTAFLASARVLLTVLGAVLPFAVVIGVPLWLLLLWRRRVRARRTPPPGPNPAAPMPPGPLGGPVSAPPPVPAARSGP</sequence>
<feature type="region of interest" description="Disordered" evidence="1">
    <location>
        <begin position="30"/>
        <end position="78"/>
    </location>
</feature>